<sequence>MLGGQRFITFLFSIFQIKASTPTRTLYSVYLPCFILTRCTHDCSLFIVHHSSFIVQYFSLLVHWVGKYYRYVTNPILARH</sequence>
<gene>
    <name evidence="1" type="ORF">M6B38_404585</name>
</gene>
<dbReference type="AlphaFoldDB" id="A0AAX6FRC5"/>
<reference evidence="1" key="2">
    <citation type="submission" date="2023-04" db="EMBL/GenBank/DDBJ databases">
        <authorList>
            <person name="Bruccoleri R.E."/>
            <person name="Oakeley E.J."/>
            <person name="Faust A.-M."/>
            <person name="Dessus-Babus S."/>
            <person name="Altorfer M."/>
            <person name="Burckhardt D."/>
            <person name="Oertli M."/>
            <person name="Naumann U."/>
            <person name="Petersen F."/>
            <person name="Wong J."/>
        </authorList>
    </citation>
    <scope>NUCLEOTIDE SEQUENCE</scope>
    <source>
        <strain evidence="1">GSM-AAB239-AS_SAM_17_03QT</strain>
        <tissue evidence="1">Leaf</tissue>
    </source>
</reference>
<dbReference type="Proteomes" id="UP001140949">
    <property type="component" value="Unassembled WGS sequence"/>
</dbReference>
<comment type="caution">
    <text evidence="1">The sequence shown here is derived from an EMBL/GenBank/DDBJ whole genome shotgun (WGS) entry which is preliminary data.</text>
</comment>
<proteinExistence type="predicted"/>
<evidence type="ECO:0008006" key="3">
    <source>
        <dbReference type="Google" id="ProtNLM"/>
    </source>
</evidence>
<organism evidence="1 2">
    <name type="scientific">Iris pallida</name>
    <name type="common">Sweet iris</name>
    <dbReference type="NCBI Taxonomy" id="29817"/>
    <lineage>
        <taxon>Eukaryota</taxon>
        <taxon>Viridiplantae</taxon>
        <taxon>Streptophyta</taxon>
        <taxon>Embryophyta</taxon>
        <taxon>Tracheophyta</taxon>
        <taxon>Spermatophyta</taxon>
        <taxon>Magnoliopsida</taxon>
        <taxon>Liliopsida</taxon>
        <taxon>Asparagales</taxon>
        <taxon>Iridaceae</taxon>
        <taxon>Iridoideae</taxon>
        <taxon>Irideae</taxon>
        <taxon>Iris</taxon>
    </lineage>
</organism>
<name>A0AAX6FRC5_IRIPA</name>
<keyword evidence="2" id="KW-1185">Reference proteome</keyword>
<dbReference type="EMBL" id="JANAVB010026799">
    <property type="protein sequence ID" value="KAJ6818976.1"/>
    <property type="molecule type" value="Genomic_DNA"/>
</dbReference>
<accession>A0AAX6FRC5</accession>
<protein>
    <recommendedName>
        <fullName evidence="3">Secreted protein</fullName>
    </recommendedName>
</protein>
<evidence type="ECO:0000313" key="2">
    <source>
        <dbReference type="Proteomes" id="UP001140949"/>
    </source>
</evidence>
<reference evidence="1" key="1">
    <citation type="journal article" date="2023" name="GigaByte">
        <title>Genome assembly of the bearded iris, Iris pallida Lam.</title>
        <authorList>
            <person name="Bruccoleri R.E."/>
            <person name="Oakeley E.J."/>
            <person name="Faust A.M.E."/>
            <person name="Altorfer M."/>
            <person name="Dessus-Babus S."/>
            <person name="Burckhardt D."/>
            <person name="Oertli M."/>
            <person name="Naumann U."/>
            <person name="Petersen F."/>
            <person name="Wong J."/>
        </authorList>
    </citation>
    <scope>NUCLEOTIDE SEQUENCE</scope>
    <source>
        <strain evidence="1">GSM-AAB239-AS_SAM_17_03QT</strain>
    </source>
</reference>
<evidence type="ECO:0000313" key="1">
    <source>
        <dbReference type="EMBL" id="KAJ6818976.1"/>
    </source>
</evidence>